<sequence>MDSKRKCYSNLGVKSGEHEGAEQIQQEQDSCHDRVVESGRTASHGLRRYHPSLLLGGGSSAAPPKMMRAARW</sequence>
<accession>A0AAW3U8P7</accession>
<feature type="region of interest" description="Disordered" evidence="1">
    <location>
        <begin position="17"/>
        <end position="72"/>
    </location>
</feature>
<evidence type="ECO:0000256" key="1">
    <source>
        <dbReference type="SAM" id="MobiDB-lite"/>
    </source>
</evidence>
<reference evidence="2 3" key="1">
    <citation type="submission" date="2020-08" db="EMBL/GenBank/DDBJ databases">
        <title>Studying the diversity of plant-associated saprophytic bacteria and their role in host health and plant-pathogen interactions.</title>
        <authorList>
            <person name="Potnis N."/>
        </authorList>
    </citation>
    <scope>NUCLEOTIDE SEQUENCE [LARGE SCALE GENOMIC DNA]</scope>
    <source>
        <strain evidence="2 3">CFBP 7922</strain>
    </source>
</reference>
<dbReference type="EMBL" id="JACHNL010000011">
    <property type="protein sequence ID" value="MBB4725548.1"/>
    <property type="molecule type" value="Genomic_DNA"/>
</dbReference>
<comment type="caution">
    <text evidence="2">The sequence shown here is derived from an EMBL/GenBank/DDBJ whole genome shotgun (WGS) entry which is preliminary data.</text>
</comment>
<name>A0AAW3U8P7_XANEU</name>
<proteinExistence type="predicted"/>
<evidence type="ECO:0000313" key="3">
    <source>
        <dbReference type="Proteomes" id="UP000576603"/>
    </source>
</evidence>
<gene>
    <name evidence="2" type="ORF">FHY32_003951</name>
</gene>
<dbReference type="Proteomes" id="UP000576603">
    <property type="component" value="Unassembled WGS sequence"/>
</dbReference>
<evidence type="ECO:0000313" key="2">
    <source>
        <dbReference type="EMBL" id="MBB4725548.1"/>
    </source>
</evidence>
<organism evidence="2 3">
    <name type="scientific">Xanthomonas euvesicatoria</name>
    <dbReference type="NCBI Taxonomy" id="456327"/>
    <lineage>
        <taxon>Bacteria</taxon>
        <taxon>Pseudomonadati</taxon>
        <taxon>Pseudomonadota</taxon>
        <taxon>Gammaproteobacteria</taxon>
        <taxon>Lysobacterales</taxon>
        <taxon>Lysobacteraceae</taxon>
        <taxon>Xanthomonas</taxon>
    </lineage>
</organism>
<dbReference type="AlphaFoldDB" id="A0AAW3U8P7"/>
<protein>
    <submittedName>
        <fullName evidence="2">Uncharacterized protein</fullName>
    </submittedName>
</protein>